<evidence type="ECO:0000313" key="2">
    <source>
        <dbReference type="EMBL" id="QSI75649.1"/>
    </source>
</evidence>
<protein>
    <submittedName>
        <fullName evidence="2">FMN-binding protein</fullName>
    </submittedName>
</protein>
<dbReference type="RefSeq" id="WP_206253436.1">
    <property type="nucleotide sequence ID" value="NZ_CP071060.1"/>
</dbReference>
<reference evidence="2 3" key="1">
    <citation type="submission" date="2021-02" db="EMBL/GenBank/DDBJ databases">
        <title>Niveibacterium changnyeongensis HC41.</title>
        <authorList>
            <person name="Kang M."/>
        </authorList>
    </citation>
    <scope>NUCLEOTIDE SEQUENCE [LARGE SCALE GENOMIC DNA]</scope>
    <source>
        <strain evidence="2 3">HC41</strain>
    </source>
</reference>
<feature type="domain" description="FMN-binding" evidence="1">
    <location>
        <begin position="94"/>
        <end position="175"/>
    </location>
</feature>
<name>A0ABX7M4L4_9RHOO</name>
<keyword evidence="3" id="KW-1185">Reference proteome</keyword>
<evidence type="ECO:0000259" key="1">
    <source>
        <dbReference type="SMART" id="SM00900"/>
    </source>
</evidence>
<proteinExistence type="predicted"/>
<dbReference type="EMBL" id="CP071060">
    <property type="protein sequence ID" value="QSI75649.1"/>
    <property type="molecule type" value="Genomic_DNA"/>
</dbReference>
<gene>
    <name evidence="2" type="ORF">JY500_14245</name>
</gene>
<dbReference type="Pfam" id="PF04205">
    <property type="entry name" value="FMN_bind"/>
    <property type="match status" value="1"/>
</dbReference>
<sequence length="182" mass="19982">MQHRWLFAALALTPAAIVLPVHAVVYMSAEQARAALFPQAARFDEIAIELTPAQQQVLDQALGVATKPRRVQGWTARDGAGKLIGQILLDEVIGKYELISYAVAFGADGAIQAVEVLAYRESHGQEIRLPAWRKQFVGKKTLDELRFGEQIKSISGATLSCRHVTEGVQRLATIQRTVLAPR</sequence>
<organism evidence="2 3">
    <name type="scientific">Niveibacterium microcysteis</name>
    <dbReference type="NCBI Taxonomy" id="2811415"/>
    <lineage>
        <taxon>Bacteria</taxon>
        <taxon>Pseudomonadati</taxon>
        <taxon>Pseudomonadota</taxon>
        <taxon>Betaproteobacteria</taxon>
        <taxon>Rhodocyclales</taxon>
        <taxon>Rhodocyclaceae</taxon>
        <taxon>Niveibacterium</taxon>
    </lineage>
</organism>
<dbReference type="Proteomes" id="UP000663570">
    <property type="component" value="Chromosome"/>
</dbReference>
<dbReference type="SMART" id="SM00900">
    <property type="entry name" value="FMN_bind"/>
    <property type="match status" value="1"/>
</dbReference>
<accession>A0ABX7M4L4</accession>
<dbReference type="InterPro" id="IPR007329">
    <property type="entry name" value="FMN-bd"/>
</dbReference>
<evidence type="ECO:0000313" key="3">
    <source>
        <dbReference type="Proteomes" id="UP000663570"/>
    </source>
</evidence>